<gene>
    <name evidence="3" type="ORF">BJX67DRAFT_378883</name>
</gene>
<feature type="domain" description="DUF6987" evidence="2">
    <location>
        <begin position="371"/>
        <end position="543"/>
    </location>
</feature>
<dbReference type="Pfam" id="PF22485">
    <property type="entry name" value="DUF6987"/>
    <property type="match status" value="1"/>
</dbReference>
<comment type="caution">
    <text evidence="3">The sequence shown here is derived from an EMBL/GenBank/DDBJ whole genome shotgun (WGS) entry which is preliminary data.</text>
</comment>
<evidence type="ECO:0000313" key="4">
    <source>
        <dbReference type="Proteomes" id="UP001610432"/>
    </source>
</evidence>
<dbReference type="InterPro" id="IPR054256">
    <property type="entry name" value="DUF6987"/>
</dbReference>
<dbReference type="InterPro" id="IPR022124">
    <property type="entry name" value="DUF3659"/>
</dbReference>
<proteinExistence type="predicted"/>
<evidence type="ECO:0000313" key="3">
    <source>
        <dbReference type="EMBL" id="KAL2869833.1"/>
    </source>
</evidence>
<dbReference type="PANTHER" id="PTHR39461">
    <property type="entry name" value="LEA DOMAIN PROTEIN (AFU_ORTHOLOGUE AFUA_8G04920)"/>
    <property type="match status" value="1"/>
</dbReference>
<reference evidence="3 4" key="1">
    <citation type="submission" date="2024-07" db="EMBL/GenBank/DDBJ databases">
        <title>Section-level genome sequencing and comparative genomics of Aspergillus sections Usti and Cavernicolus.</title>
        <authorList>
            <consortium name="Lawrence Berkeley National Laboratory"/>
            <person name="Nybo J.L."/>
            <person name="Vesth T.C."/>
            <person name="Theobald S."/>
            <person name="Frisvad J.C."/>
            <person name="Larsen T.O."/>
            <person name="Kjaerboelling I."/>
            <person name="Rothschild-Mancinelli K."/>
            <person name="Lyhne E.K."/>
            <person name="Kogle M.E."/>
            <person name="Barry K."/>
            <person name="Clum A."/>
            <person name="Na H."/>
            <person name="Ledsgaard L."/>
            <person name="Lin J."/>
            <person name="Lipzen A."/>
            <person name="Kuo A."/>
            <person name="Riley R."/>
            <person name="Mondo S."/>
            <person name="Labutti K."/>
            <person name="Haridas S."/>
            <person name="Pangalinan J."/>
            <person name="Salamov A.A."/>
            <person name="Simmons B.A."/>
            <person name="Magnuson J.K."/>
            <person name="Chen J."/>
            <person name="Drula E."/>
            <person name="Henrissat B."/>
            <person name="Wiebenga A."/>
            <person name="Lubbers R.J."/>
            <person name="Gomes A.C."/>
            <person name="Macurrencykelacurrency M.R."/>
            <person name="Stajich J."/>
            <person name="Grigoriev I.V."/>
            <person name="Mortensen U.H."/>
            <person name="De Vries R.P."/>
            <person name="Baker S.E."/>
            <person name="Andersen M.R."/>
        </authorList>
    </citation>
    <scope>NUCLEOTIDE SEQUENCE [LARGE SCALE GENOMIC DNA]</scope>
    <source>
        <strain evidence="3 4">CBS 449.75</strain>
    </source>
</reference>
<feature type="region of interest" description="Disordered" evidence="1">
    <location>
        <begin position="286"/>
        <end position="311"/>
    </location>
</feature>
<protein>
    <recommendedName>
        <fullName evidence="2">DUF6987 domain-containing protein</fullName>
    </recommendedName>
</protein>
<evidence type="ECO:0000256" key="1">
    <source>
        <dbReference type="SAM" id="MobiDB-lite"/>
    </source>
</evidence>
<feature type="compositionally biased region" description="Basic and acidic residues" evidence="1">
    <location>
        <begin position="8"/>
        <end position="17"/>
    </location>
</feature>
<dbReference type="RefSeq" id="XP_070888812.1">
    <property type="nucleotide sequence ID" value="XM_071032434.1"/>
</dbReference>
<feature type="compositionally biased region" description="Polar residues" evidence="1">
    <location>
        <begin position="595"/>
        <end position="604"/>
    </location>
</feature>
<keyword evidence="4" id="KW-1185">Reference proteome</keyword>
<dbReference type="Proteomes" id="UP001610432">
    <property type="component" value="Unassembled WGS sequence"/>
</dbReference>
<sequence>MWSPFAKSDQRSNDSGRRQSGSSATPNQENQTRVNVKEAGTRHLQEQEAPALEREGEDKPSTPAPKSKVPQTEQRDDNESQASGPAESSGGGVFGKLKSLGGGLTQPVMSTVKNVRGKASKSLEVLKDLLVREDGQIAGPDGNIMGQVVEGGQEAVGGTVQEGRNIVDETGKTVGRAELTDEGQLWDSRGNVIGKAKTIAFEGCGEEPPFAGLENIHVVGSGFVEDAGGRRVGKLTDGDAKKLIGRPESVTVGKNNVLEDGSGRVVGRVIKGDAVRLTDRKVDGDGDILDKNGNTVGQAEPWEPEEKKGDVNSMAGRKIIREGEVRDVDGNLIGRLTSGNLSTLIGKEIDDNGCVVDNDGNKIVRGPLPRKQEAQENRDLAKMTSIAPRTLDRVNLICMIITEHVDTDEKTPKNELDEEQLVKNVEPLLEEANSLLQECNGAIRALDPDGRIAANAKARAASHEASSEEYSLAGMLKELTDTAVKTIDNGKKKKIDGMPHAKKELNPLWALLSEPLFQILAAVVLLLTGVLVGRLLEGLGLGPFGPVPPTKPLRRFPCPYCQGPHAWSRELVAEPTPPRPKFNTPRPSDSIHAVSLSSNPTASTHLNATGSASSDSLMGISISVARQNSGMISILVRRPEDSPKNAIPMIASFDTECRGGNLISLRHFNRLREYGNVPFEPVDGEVELLQGEPVRLLGIARGLTWQLELGFKTYTSDFYIVDMLRYDALVGRDTIFKYELLQRGADYAHHLERQEARRRKRIE</sequence>
<feature type="region of interest" description="Disordered" evidence="1">
    <location>
        <begin position="1"/>
        <end position="106"/>
    </location>
</feature>
<dbReference type="Pfam" id="PF12396">
    <property type="entry name" value="DUF3659"/>
    <property type="match status" value="4"/>
</dbReference>
<dbReference type="PANTHER" id="PTHR39461:SF1">
    <property type="entry name" value="LEA DOMAIN PROTEIN (AFU_ORTHOLOGUE AFUA_8G04920)"/>
    <property type="match status" value="1"/>
</dbReference>
<feature type="compositionally biased region" description="Basic and acidic residues" evidence="1">
    <location>
        <begin position="35"/>
        <end position="60"/>
    </location>
</feature>
<evidence type="ECO:0000259" key="2">
    <source>
        <dbReference type="Pfam" id="PF22485"/>
    </source>
</evidence>
<feature type="region of interest" description="Disordered" evidence="1">
    <location>
        <begin position="573"/>
        <end position="604"/>
    </location>
</feature>
<feature type="compositionally biased region" description="Polar residues" evidence="1">
    <location>
        <begin position="18"/>
        <end position="34"/>
    </location>
</feature>
<dbReference type="GeneID" id="98147506"/>
<organism evidence="3 4">
    <name type="scientific">Aspergillus lucknowensis</name>
    <dbReference type="NCBI Taxonomy" id="176173"/>
    <lineage>
        <taxon>Eukaryota</taxon>
        <taxon>Fungi</taxon>
        <taxon>Dikarya</taxon>
        <taxon>Ascomycota</taxon>
        <taxon>Pezizomycotina</taxon>
        <taxon>Eurotiomycetes</taxon>
        <taxon>Eurotiomycetidae</taxon>
        <taxon>Eurotiales</taxon>
        <taxon>Aspergillaceae</taxon>
        <taxon>Aspergillus</taxon>
        <taxon>Aspergillus subgen. Nidulantes</taxon>
    </lineage>
</organism>
<accession>A0ABR4M2I9</accession>
<name>A0ABR4M2I9_9EURO</name>
<dbReference type="EMBL" id="JBFXLQ010000008">
    <property type="protein sequence ID" value="KAL2869833.1"/>
    <property type="molecule type" value="Genomic_DNA"/>
</dbReference>
<feature type="compositionally biased region" description="Gly residues" evidence="1">
    <location>
        <begin position="89"/>
        <end position="104"/>
    </location>
</feature>
<dbReference type="CDD" id="cd00303">
    <property type="entry name" value="retropepsin_like"/>
    <property type="match status" value="1"/>
</dbReference>